<sequence length="250" mass="27802">MEIVASFAATSLIALIHILVGHRAFKPREGSAWLSAAGGASVAYVFIYVLPKLARKQELVDEHIGFGVLSYLEHHVYLVAMIGLIFYHSIHRIAEFATVQRTGNKTGHANLAAILHIGSFLLYGFIIGHLFANFLQKTYMPLALASVTFALHFIGTDLELKHKYQAFYADRVRWLLVASLYVGWLVGELTVVPVSTEILLFSFLAGAIIINVMREEIPQETQIQMLAFLGGAVAYAILVLFAFEYVFELI</sequence>
<feature type="transmembrane region" description="Helical" evidence="1">
    <location>
        <begin position="226"/>
        <end position="247"/>
    </location>
</feature>
<dbReference type="RefSeq" id="WP_057957298.1">
    <property type="nucleotide sequence ID" value="NZ_KQ557046.1"/>
</dbReference>
<evidence type="ECO:0008006" key="6">
    <source>
        <dbReference type="Google" id="ProtNLM"/>
    </source>
</evidence>
<feature type="transmembrane region" description="Helical" evidence="1">
    <location>
        <begin position="71"/>
        <end position="90"/>
    </location>
</feature>
<keyword evidence="1" id="KW-1133">Transmembrane helix</keyword>
<comment type="caution">
    <text evidence="2">The sequence shown here is derived from an EMBL/GenBank/DDBJ whole genome shotgun (WGS) entry which is preliminary data.</text>
</comment>
<dbReference type="Proteomes" id="UP000051276">
    <property type="component" value="Unassembled WGS sequence"/>
</dbReference>
<name>A0A0T5Z175_9GAMM</name>
<gene>
    <name evidence="2" type="ORF">Ga0074115_1537</name>
    <name evidence="3" type="ORF">Ga0076813_16652</name>
</gene>
<dbReference type="EMBL" id="LMXI01000029">
    <property type="protein sequence ID" value="KRT60090.1"/>
    <property type="molecule type" value="Genomic_DNA"/>
</dbReference>
<feature type="transmembrane region" description="Helical" evidence="1">
    <location>
        <begin position="6"/>
        <end position="25"/>
    </location>
</feature>
<proteinExistence type="predicted"/>
<evidence type="ECO:0000313" key="4">
    <source>
        <dbReference type="Proteomes" id="UP000051276"/>
    </source>
</evidence>
<keyword evidence="1" id="KW-0472">Membrane</keyword>
<reference evidence="4 5" key="1">
    <citation type="submission" date="2015-11" db="EMBL/GenBank/DDBJ databases">
        <title>The genome of Candidatus Endoriftia persephone in Ridgeia piscesae and population structure of the North Eastern Pacific vestimentiferan symbionts.</title>
        <authorList>
            <person name="Perez M."/>
            <person name="Juniper K.S."/>
        </authorList>
    </citation>
    <scope>NUCLEOTIDE SEQUENCE [LARGE SCALE GENOMIC DNA]</scope>
    <source>
        <strain evidence="3">Ind10</strain>
        <strain evidence="2">Ind11</strain>
    </source>
</reference>
<evidence type="ECO:0000313" key="2">
    <source>
        <dbReference type="EMBL" id="KRT56541.1"/>
    </source>
</evidence>
<dbReference type="EMBL" id="LDXT01000044">
    <property type="protein sequence ID" value="KRT56541.1"/>
    <property type="molecule type" value="Genomic_DNA"/>
</dbReference>
<protein>
    <recommendedName>
        <fullName evidence="6">ZIP Zinc transporter</fullName>
    </recommendedName>
</protein>
<feature type="transmembrane region" description="Helical" evidence="1">
    <location>
        <begin position="111"/>
        <end position="132"/>
    </location>
</feature>
<dbReference type="AlphaFoldDB" id="A0A0T5Z175"/>
<dbReference type="OrthoDB" id="21325at2"/>
<evidence type="ECO:0000313" key="5">
    <source>
        <dbReference type="Proteomes" id="UP000051634"/>
    </source>
</evidence>
<evidence type="ECO:0000313" key="3">
    <source>
        <dbReference type="EMBL" id="KRT60090.1"/>
    </source>
</evidence>
<keyword evidence="1" id="KW-0812">Transmembrane</keyword>
<organism evidence="2 5">
    <name type="scientific">endosymbiont of Ridgeia piscesae</name>
    <dbReference type="NCBI Taxonomy" id="54398"/>
    <lineage>
        <taxon>Bacteria</taxon>
        <taxon>Pseudomonadati</taxon>
        <taxon>Pseudomonadota</taxon>
        <taxon>Gammaproteobacteria</taxon>
        <taxon>sulfur-oxidizing symbionts</taxon>
    </lineage>
</organism>
<keyword evidence="5" id="KW-1185">Reference proteome</keyword>
<feature type="transmembrane region" description="Helical" evidence="1">
    <location>
        <begin position="198"/>
        <end position="214"/>
    </location>
</feature>
<feature type="transmembrane region" description="Helical" evidence="1">
    <location>
        <begin position="32"/>
        <end position="51"/>
    </location>
</feature>
<accession>A0A0T5Z175</accession>
<dbReference type="Proteomes" id="UP000051634">
    <property type="component" value="Unassembled WGS sequence"/>
</dbReference>
<evidence type="ECO:0000256" key="1">
    <source>
        <dbReference type="SAM" id="Phobius"/>
    </source>
</evidence>